<accession>A0ACB1B6F7</accession>
<evidence type="ECO:0000313" key="2">
    <source>
        <dbReference type="Proteomes" id="UP001497535"/>
    </source>
</evidence>
<evidence type="ECO:0000313" key="1">
    <source>
        <dbReference type="EMBL" id="CAK5126067.1"/>
    </source>
</evidence>
<name>A0ACB1B6F7_MELEN</name>
<dbReference type="Proteomes" id="UP001497535">
    <property type="component" value="Unassembled WGS sequence"/>
</dbReference>
<dbReference type="EMBL" id="CAVMJV010000220">
    <property type="protein sequence ID" value="CAK5126067.1"/>
    <property type="molecule type" value="Genomic_DNA"/>
</dbReference>
<proteinExistence type="predicted"/>
<keyword evidence="2" id="KW-1185">Reference proteome</keyword>
<protein>
    <submittedName>
        <fullName evidence="1">Uncharacterized protein</fullName>
    </submittedName>
</protein>
<gene>
    <name evidence="1" type="ORF">MENTE1834_LOCUS48188</name>
</gene>
<comment type="caution">
    <text evidence="1">The sequence shown here is derived from an EMBL/GenBank/DDBJ whole genome shotgun (WGS) entry which is preliminary data.</text>
</comment>
<sequence length="89" mass="11076">MKKERVFDCEFVFKYKFEKYFSFFIITFCTYFLISFIFIIILYVVQCQYIFYDKKISYPKSILMILKNFLKNSEKVHALFLTPRQPQFR</sequence>
<reference evidence="1" key="1">
    <citation type="submission" date="2023-11" db="EMBL/GenBank/DDBJ databases">
        <authorList>
            <person name="Poullet M."/>
        </authorList>
    </citation>
    <scope>NUCLEOTIDE SEQUENCE</scope>
    <source>
        <strain evidence="1">E1834</strain>
    </source>
</reference>
<organism evidence="1 2">
    <name type="scientific">Meloidogyne enterolobii</name>
    <name type="common">Root-knot nematode worm</name>
    <name type="synonym">Meloidogyne mayaguensis</name>
    <dbReference type="NCBI Taxonomy" id="390850"/>
    <lineage>
        <taxon>Eukaryota</taxon>
        <taxon>Metazoa</taxon>
        <taxon>Ecdysozoa</taxon>
        <taxon>Nematoda</taxon>
        <taxon>Chromadorea</taxon>
        <taxon>Rhabditida</taxon>
        <taxon>Tylenchina</taxon>
        <taxon>Tylenchomorpha</taxon>
        <taxon>Tylenchoidea</taxon>
        <taxon>Meloidogynidae</taxon>
        <taxon>Meloidogyninae</taxon>
        <taxon>Meloidogyne</taxon>
    </lineage>
</organism>